<evidence type="ECO:0000313" key="5">
    <source>
        <dbReference type="EMBL" id="KPV44969.1"/>
    </source>
</evidence>
<dbReference type="InterPro" id="IPR014186">
    <property type="entry name" value="S-formylglutathione_hydrol"/>
</dbReference>
<dbReference type="AlphaFoldDB" id="A0A0P9ENF4"/>
<dbReference type="GO" id="GO:0018738">
    <property type="term" value="F:S-formylglutathione hydrolase activity"/>
    <property type="evidence" value="ECO:0007669"/>
    <property type="project" value="UniProtKB-EC"/>
</dbReference>
<organism evidence="5 6">
    <name type="scientific">Acidiplasma aeolicum</name>
    <dbReference type="NCBI Taxonomy" id="507754"/>
    <lineage>
        <taxon>Archaea</taxon>
        <taxon>Methanobacteriati</taxon>
        <taxon>Thermoplasmatota</taxon>
        <taxon>Thermoplasmata</taxon>
        <taxon>Thermoplasmatales</taxon>
        <taxon>Ferroplasmaceae</taxon>
        <taxon>Acidiplasma</taxon>
    </lineage>
</organism>
<reference evidence="5 6" key="1">
    <citation type="submission" date="2015-09" db="EMBL/GenBank/DDBJ databases">
        <title>Draft genome sequence of Acidiplasma aeolicum DSM 18409.</title>
        <authorList>
            <person name="Hemp J."/>
        </authorList>
    </citation>
    <scope>NUCLEOTIDE SEQUENCE [LARGE SCALE GENOMIC DNA]</scope>
    <source>
        <strain evidence="5 6">V</strain>
    </source>
</reference>
<evidence type="ECO:0000313" key="6">
    <source>
        <dbReference type="Proteomes" id="UP000050515"/>
    </source>
</evidence>
<sequence length="310" mass="35642">MEIITKILDSEALHDNPVNDKPQREVTIIENSPKENTPLLVGLAGFFGSSRSFLNKSYTNIDFMDVLNKISKKYSFIIILPDTMTYFRGNQYVNSTAVGNYSDFITKDLIKFLFKIYGKRDVYLFGKSSGGFGSIYNALHNPDIFSGFIDISGDSYFHYSYLRDFPVAYKILKNLGIKKFMEKFNSDYIHSQDELTAENIIAMSAFYSPKNTEINLPFDLNDGGLNEHWNAWLKFDPVNIIDTSGISLKNKKIILQTGIYDEYSINIGMNMIHEKLSMLNISHTYKEYPVGHFNTNHLYLESMPEILKDY</sequence>
<dbReference type="EMBL" id="LJCQ01000400">
    <property type="protein sequence ID" value="KPV44969.1"/>
    <property type="molecule type" value="Genomic_DNA"/>
</dbReference>
<evidence type="ECO:0000256" key="4">
    <source>
        <dbReference type="ARBA" id="ARBA00022801"/>
    </source>
</evidence>
<proteinExistence type="inferred from homology"/>
<evidence type="ECO:0000256" key="2">
    <source>
        <dbReference type="ARBA" id="ARBA00012479"/>
    </source>
</evidence>
<keyword evidence="4" id="KW-0378">Hydrolase</keyword>
<dbReference type="GeneID" id="84221801"/>
<dbReference type="Pfam" id="PF00756">
    <property type="entry name" value="Esterase"/>
    <property type="match status" value="1"/>
</dbReference>
<dbReference type="GO" id="GO:0005829">
    <property type="term" value="C:cytosol"/>
    <property type="evidence" value="ECO:0007669"/>
    <property type="project" value="TreeGrafter"/>
</dbReference>
<dbReference type="RefSeq" id="WP_048100783.1">
    <property type="nucleotide sequence ID" value="NZ_JBBYJF010000015.1"/>
</dbReference>
<evidence type="ECO:0000256" key="1">
    <source>
        <dbReference type="ARBA" id="ARBA00005622"/>
    </source>
</evidence>
<protein>
    <recommendedName>
        <fullName evidence="2">S-formylglutathione hydrolase</fullName>
        <ecNumber evidence="2">3.1.2.12</ecNumber>
    </recommendedName>
</protein>
<dbReference type="GO" id="GO:0046294">
    <property type="term" value="P:formaldehyde catabolic process"/>
    <property type="evidence" value="ECO:0007669"/>
    <property type="project" value="InterPro"/>
</dbReference>
<accession>A0A0P9ENF4</accession>
<evidence type="ECO:0000256" key="3">
    <source>
        <dbReference type="ARBA" id="ARBA00022487"/>
    </source>
</evidence>
<name>A0A0P9ENF4_9ARCH</name>
<dbReference type="InterPro" id="IPR029058">
    <property type="entry name" value="AB_hydrolase_fold"/>
</dbReference>
<comment type="caution">
    <text evidence="5">The sequence shown here is derived from an EMBL/GenBank/DDBJ whole genome shotgun (WGS) entry which is preliminary data.</text>
</comment>
<comment type="similarity">
    <text evidence="1">Belongs to the esterase D family.</text>
</comment>
<dbReference type="Gene3D" id="3.40.50.1820">
    <property type="entry name" value="alpha/beta hydrolase"/>
    <property type="match status" value="1"/>
</dbReference>
<keyword evidence="3" id="KW-0719">Serine esterase</keyword>
<dbReference type="Proteomes" id="UP000050515">
    <property type="component" value="Unassembled WGS sequence"/>
</dbReference>
<dbReference type="GO" id="GO:0052689">
    <property type="term" value="F:carboxylic ester hydrolase activity"/>
    <property type="evidence" value="ECO:0007669"/>
    <property type="project" value="UniProtKB-KW"/>
</dbReference>
<dbReference type="EC" id="3.1.2.12" evidence="2"/>
<dbReference type="PANTHER" id="PTHR10061:SF0">
    <property type="entry name" value="S-FORMYLGLUTATHIONE HYDROLASE"/>
    <property type="match status" value="1"/>
</dbReference>
<dbReference type="PATRIC" id="fig|507754.4.peg.1402"/>
<dbReference type="SUPFAM" id="SSF53474">
    <property type="entry name" value="alpha/beta-Hydrolases"/>
    <property type="match status" value="1"/>
</dbReference>
<dbReference type="InterPro" id="IPR000801">
    <property type="entry name" value="Esterase-like"/>
</dbReference>
<dbReference type="PANTHER" id="PTHR10061">
    <property type="entry name" value="S-FORMYLGLUTATHIONE HYDROLASE"/>
    <property type="match status" value="1"/>
</dbReference>
<gene>
    <name evidence="5" type="ORF">SE19_08425</name>
</gene>